<dbReference type="EMBL" id="BMQL01000024">
    <property type="protein sequence ID" value="GGR20436.1"/>
    <property type="molecule type" value="Genomic_DNA"/>
</dbReference>
<evidence type="ECO:0000313" key="5">
    <source>
        <dbReference type="Proteomes" id="UP000603865"/>
    </source>
</evidence>
<organism evidence="4 5">
    <name type="scientific">Deinococcus ruber</name>
    <dbReference type="NCBI Taxonomy" id="1848197"/>
    <lineage>
        <taxon>Bacteria</taxon>
        <taxon>Thermotogati</taxon>
        <taxon>Deinococcota</taxon>
        <taxon>Deinococci</taxon>
        <taxon>Deinococcales</taxon>
        <taxon>Deinococcaceae</taxon>
        <taxon>Deinococcus</taxon>
    </lineage>
</organism>
<evidence type="ECO:0000259" key="3">
    <source>
        <dbReference type="PROSITE" id="PS51832"/>
    </source>
</evidence>
<evidence type="ECO:0000259" key="2">
    <source>
        <dbReference type="PROSITE" id="PS51831"/>
    </source>
</evidence>
<dbReference type="PANTHER" id="PTHR45228">
    <property type="entry name" value="CYCLIC DI-GMP PHOSPHODIESTERASE TM_0186-RELATED"/>
    <property type="match status" value="1"/>
</dbReference>
<gene>
    <name evidence="4" type="ORF">GCM10008957_36100</name>
</gene>
<dbReference type="SUPFAM" id="SSF55073">
    <property type="entry name" value="Nucleotide cyclase"/>
    <property type="match status" value="1"/>
</dbReference>
<dbReference type="Pfam" id="PF13487">
    <property type="entry name" value="HD_5"/>
    <property type="match status" value="1"/>
</dbReference>
<dbReference type="Gene3D" id="1.25.40.10">
    <property type="entry name" value="Tetratricopeptide repeat domain"/>
    <property type="match status" value="2"/>
</dbReference>
<dbReference type="PROSITE" id="PS51832">
    <property type="entry name" value="HD_GYP"/>
    <property type="match status" value="1"/>
</dbReference>
<dbReference type="SUPFAM" id="SSF109604">
    <property type="entry name" value="HD-domain/PDEase-like"/>
    <property type="match status" value="1"/>
</dbReference>
<dbReference type="AlphaFoldDB" id="A0A918CGJ7"/>
<feature type="domain" description="HD-GYP" evidence="3">
    <location>
        <begin position="463"/>
        <end position="660"/>
    </location>
</feature>
<dbReference type="InterPro" id="IPR019734">
    <property type="entry name" value="TPR_rpt"/>
</dbReference>
<dbReference type="InterPro" id="IPR011990">
    <property type="entry name" value="TPR-like_helical_dom_sf"/>
</dbReference>
<dbReference type="InterPro" id="IPR043128">
    <property type="entry name" value="Rev_trsase/Diguanyl_cyclase"/>
</dbReference>
<dbReference type="CDD" id="cd00077">
    <property type="entry name" value="HDc"/>
    <property type="match status" value="1"/>
</dbReference>
<protein>
    <submittedName>
        <fullName evidence="4">Diguanylate cyclase</fullName>
    </submittedName>
</protein>
<dbReference type="SMART" id="SM00267">
    <property type="entry name" value="GGDEF"/>
    <property type="match status" value="1"/>
</dbReference>
<dbReference type="CDD" id="cd01949">
    <property type="entry name" value="GGDEF"/>
    <property type="match status" value="1"/>
</dbReference>
<keyword evidence="5" id="KW-1185">Reference proteome</keyword>
<dbReference type="RefSeq" id="WP_189091899.1">
    <property type="nucleotide sequence ID" value="NZ_BMQL01000024.1"/>
</dbReference>
<accession>A0A918CGJ7</accession>
<dbReference type="InterPro" id="IPR052020">
    <property type="entry name" value="Cyclic_di-GMP/3'3'-cGAMP_PDE"/>
</dbReference>
<dbReference type="SUPFAM" id="SSF48452">
    <property type="entry name" value="TPR-like"/>
    <property type="match status" value="3"/>
</dbReference>
<dbReference type="SMART" id="SM00471">
    <property type="entry name" value="HDc"/>
    <property type="match status" value="1"/>
</dbReference>
<dbReference type="InterPro" id="IPR003607">
    <property type="entry name" value="HD/PDEase_dom"/>
</dbReference>
<dbReference type="Gene3D" id="1.10.3210.10">
    <property type="entry name" value="Hypothetical protein af1432"/>
    <property type="match status" value="1"/>
</dbReference>
<sequence length="878" mass="96319">MQPPYDYSPAPIPDRPAVDGLIAATTALLPTNPARALEIVTEALTLATTLEYGAGQTQAQLLCGQALHRLARLQEAARHLEMATAGFQRLAMPLGETQALTACAVVMRELGEPARAQELLERALTLSTQLGDLELQATVLNHQAALAQTSGNASLALGQLQAALAIRHQLGDILGAAQCLNNIGQVHLSRNHLGTALTTLTEAFELLKTVDDPTTTAHCLINIAYVHEELGDHQQSYDYHARALALARQQHNHTLELYCLNNLAQAVSNLHRFQEAAELFAKALEMAQEIGIRYLMGCAYHGLGRSALGQGHPDAALQQYLLALEIAEELGEQESEVDALLGLGEVHVTLRHYDDAQVHLQRALPLALSHELPKKVARIRILLAQVAQATGQLNEALMQLWTVRELERELFDQERDRTTQQLTVQFDVERAHHEAAVSQVQTEIANQAFQDAEAKVSEQTKRLVQTQVEVVTRLANAAEYRDDVTGEHTLRVGHIAALLAEHLQLSAEQVSILRVAARLHDVGKIGISDMILQKPAKLTIEEYEVMKSHTLIGGKILSGGESLLLNMAEEIALCHHEHWDGSGYPRGLKGEAIPLVARIVAVADVYDALSYSRPYKRAWSHDEVMAELSRQSGRQFQPEIVSALKAIHASGISLLATPDDHAQLQQVLIEQSRFATGPTTAAPLMHGEPRLALQLRELEARYRDACQRIDALQVAAFTDPLTGLANRRAFEDELETEILHAVRHHYPVSVVSVDLDGLKMVNDLEGHERGDALLIQMAQALRSHVGYAGRLYRIGGDEFAVIVKDVDVDQQPIFLERLSRAVSDVQAAGFVSASMSAGIASFPEEATLEGDLLRLSDQRMYVSKLARRQGKGNYTTTN</sequence>
<reference evidence="4" key="1">
    <citation type="journal article" date="2014" name="Int. J. Syst. Evol. Microbiol.">
        <title>Complete genome sequence of Corynebacterium casei LMG S-19264T (=DSM 44701T), isolated from a smear-ripened cheese.</title>
        <authorList>
            <consortium name="US DOE Joint Genome Institute (JGI-PGF)"/>
            <person name="Walter F."/>
            <person name="Albersmeier A."/>
            <person name="Kalinowski J."/>
            <person name="Ruckert C."/>
        </authorList>
    </citation>
    <scope>NUCLEOTIDE SEQUENCE</scope>
    <source>
        <strain evidence="4">JCM 31311</strain>
    </source>
</reference>
<dbReference type="NCBIfam" id="TIGR00254">
    <property type="entry name" value="GGDEF"/>
    <property type="match status" value="1"/>
</dbReference>
<dbReference type="Gene3D" id="3.30.70.270">
    <property type="match status" value="1"/>
</dbReference>
<dbReference type="Proteomes" id="UP000603865">
    <property type="component" value="Unassembled WGS sequence"/>
</dbReference>
<dbReference type="Pfam" id="PF13424">
    <property type="entry name" value="TPR_12"/>
    <property type="match status" value="2"/>
</dbReference>
<comment type="caution">
    <text evidence="4">The sequence shown here is derived from an EMBL/GenBank/DDBJ whole genome shotgun (WGS) entry which is preliminary data.</text>
</comment>
<proteinExistence type="predicted"/>
<dbReference type="InterPro" id="IPR000160">
    <property type="entry name" value="GGDEF_dom"/>
</dbReference>
<name>A0A918CGJ7_9DEIO</name>
<dbReference type="InterPro" id="IPR006674">
    <property type="entry name" value="HD_domain"/>
</dbReference>
<dbReference type="SMART" id="SM00028">
    <property type="entry name" value="TPR"/>
    <property type="match status" value="8"/>
</dbReference>
<evidence type="ECO:0000259" key="1">
    <source>
        <dbReference type="PROSITE" id="PS50887"/>
    </source>
</evidence>
<feature type="domain" description="GGDEF" evidence="1">
    <location>
        <begin position="746"/>
        <end position="878"/>
    </location>
</feature>
<dbReference type="PANTHER" id="PTHR45228:SF8">
    <property type="entry name" value="TWO-COMPONENT RESPONSE REGULATOR-RELATED"/>
    <property type="match status" value="1"/>
</dbReference>
<dbReference type="PROSITE" id="PS50887">
    <property type="entry name" value="GGDEF"/>
    <property type="match status" value="1"/>
</dbReference>
<feature type="domain" description="HD" evidence="2">
    <location>
        <begin position="485"/>
        <end position="609"/>
    </location>
</feature>
<evidence type="ECO:0000313" key="4">
    <source>
        <dbReference type="EMBL" id="GGR20436.1"/>
    </source>
</evidence>
<reference evidence="4" key="2">
    <citation type="submission" date="2020-09" db="EMBL/GenBank/DDBJ databases">
        <authorList>
            <person name="Sun Q."/>
            <person name="Ohkuma M."/>
        </authorList>
    </citation>
    <scope>NUCLEOTIDE SEQUENCE</scope>
    <source>
        <strain evidence="4">JCM 31311</strain>
    </source>
</reference>
<dbReference type="InterPro" id="IPR037522">
    <property type="entry name" value="HD_GYP_dom"/>
</dbReference>
<dbReference type="Pfam" id="PF00990">
    <property type="entry name" value="GGDEF"/>
    <property type="match status" value="1"/>
</dbReference>
<dbReference type="PROSITE" id="PS51831">
    <property type="entry name" value="HD"/>
    <property type="match status" value="1"/>
</dbReference>
<dbReference type="InterPro" id="IPR029787">
    <property type="entry name" value="Nucleotide_cyclase"/>
</dbReference>